<dbReference type="AlphaFoldDB" id="A0A8H4NS23"/>
<dbReference type="SUPFAM" id="SSF56112">
    <property type="entry name" value="Protein kinase-like (PK-like)"/>
    <property type="match status" value="1"/>
</dbReference>
<dbReference type="GO" id="GO:0004672">
    <property type="term" value="F:protein kinase activity"/>
    <property type="evidence" value="ECO:0007669"/>
    <property type="project" value="InterPro"/>
</dbReference>
<feature type="domain" description="Protein kinase" evidence="1">
    <location>
        <begin position="167"/>
        <end position="456"/>
    </location>
</feature>
<evidence type="ECO:0000313" key="3">
    <source>
        <dbReference type="Proteomes" id="UP000605986"/>
    </source>
</evidence>
<protein>
    <submittedName>
        <fullName evidence="2">Serine/threonine-protein kinase Sgk2</fullName>
    </submittedName>
</protein>
<dbReference type="Gene3D" id="1.10.510.10">
    <property type="entry name" value="Transferase(Phosphotransferase) domain 1"/>
    <property type="match status" value="1"/>
</dbReference>
<organism evidence="2 3">
    <name type="scientific">Fusarium austroafricanum</name>
    <dbReference type="NCBI Taxonomy" id="2364996"/>
    <lineage>
        <taxon>Eukaryota</taxon>
        <taxon>Fungi</taxon>
        <taxon>Dikarya</taxon>
        <taxon>Ascomycota</taxon>
        <taxon>Pezizomycotina</taxon>
        <taxon>Sordariomycetes</taxon>
        <taxon>Hypocreomycetidae</taxon>
        <taxon>Hypocreales</taxon>
        <taxon>Nectriaceae</taxon>
        <taxon>Fusarium</taxon>
        <taxon>Fusarium concolor species complex</taxon>
    </lineage>
</organism>
<dbReference type="InterPro" id="IPR000719">
    <property type="entry name" value="Prot_kinase_dom"/>
</dbReference>
<keyword evidence="2" id="KW-0808">Transferase</keyword>
<dbReference type="InterPro" id="IPR011009">
    <property type="entry name" value="Kinase-like_dom_sf"/>
</dbReference>
<dbReference type="EMBL" id="JAADJG010000509">
    <property type="protein sequence ID" value="KAF4445605.1"/>
    <property type="molecule type" value="Genomic_DNA"/>
</dbReference>
<dbReference type="OrthoDB" id="5584477at2759"/>
<dbReference type="SMART" id="SM00220">
    <property type="entry name" value="S_TKc"/>
    <property type="match status" value="1"/>
</dbReference>
<proteinExistence type="predicted"/>
<keyword evidence="2" id="KW-0418">Kinase</keyword>
<dbReference type="PANTHER" id="PTHR38248">
    <property type="entry name" value="FUNK1 6"/>
    <property type="match status" value="1"/>
</dbReference>
<name>A0A8H4NS23_9HYPO</name>
<evidence type="ECO:0000313" key="2">
    <source>
        <dbReference type="EMBL" id="KAF4445605.1"/>
    </source>
</evidence>
<dbReference type="Pfam" id="PF17667">
    <property type="entry name" value="Pkinase_fungal"/>
    <property type="match status" value="2"/>
</dbReference>
<gene>
    <name evidence="2" type="ORF">F53441_10669</name>
</gene>
<evidence type="ECO:0000259" key="1">
    <source>
        <dbReference type="PROSITE" id="PS50011"/>
    </source>
</evidence>
<keyword evidence="3" id="KW-1185">Reference proteome</keyword>
<sequence>MSNTYAKTTTVLTVKDIFFKKSFRDIPETPNPRDLAVRSQKEPSGITRFFFIPSRDEVPTRDALYSAIQVVGVKLPSEGNVEYTEGFYHLRNDAEDTFEKQPTRLFLRGFFIYGDKIEHYFFSRNGIVKSRPIEHTLNNNKSIMGSLRGMSDYQLGLNPFVHENANGSLKLDMGNGKVFDMDREPIYSPDEIVSERPICYRAVDAHGKEVVVKFALKLDVKEEVKILRRVTERNVWGVVRLIDSGFINTHQQSMCVVVITPFGRPLVEYQSITGLLEAFRDAVRAHRSLYFEAGILHRDVHPGNIIIPSPKSDATRSGDLPGKDVGQPRGVLIDLDCGQDLEIEVEEVDSRVGTLMYMAIDLHRDITEQWIRHTYRHDLESFFYSFLAIAICENGMPPPKGSRLERWVFTKSHDETAEAKWTDMEDFECFYELLQEFKPEFRCLIPLAFRLRHVLFFQDGDIKSFIVETKSGDEHAKNMYDNMIRCFDLAIKRQDELSRGMNTLTLEPQVKYKLWLDNHGPMNKRRI</sequence>
<comment type="caution">
    <text evidence="2">The sequence shown here is derived from an EMBL/GenBank/DDBJ whole genome shotgun (WGS) entry which is preliminary data.</text>
</comment>
<accession>A0A8H4NS23</accession>
<dbReference type="InterPro" id="IPR040976">
    <property type="entry name" value="Pkinase_fungal"/>
</dbReference>
<dbReference type="Proteomes" id="UP000605986">
    <property type="component" value="Unassembled WGS sequence"/>
</dbReference>
<dbReference type="GO" id="GO:0005524">
    <property type="term" value="F:ATP binding"/>
    <property type="evidence" value="ECO:0007669"/>
    <property type="project" value="InterPro"/>
</dbReference>
<reference evidence="2" key="1">
    <citation type="submission" date="2020-01" db="EMBL/GenBank/DDBJ databases">
        <title>Identification and distribution of gene clusters putatively required for synthesis of sphingolipid metabolism inhibitors in phylogenetically diverse species of the filamentous fungus Fusarium.</title>
        <authorList>
            <person name="Kim H.-S."/>
            <person name="Busman M."/>
            <person name="Brown D.W."/>
            <person name="Divon H."/>
            <person name="Uhlig S."/>
            <person name="Proctor R.H."/>
        </authorList>
    </citation>
    <scope>NUCLEOTIDE SEQUENCE</scope>
    <source>
        <strain evidence="2">NRRL 53441</strain>
    </source>
</reference>
<dbReference type="PROSITE" id="PS50011">
    <property type="entry name" value="PROTEIN_KINASE_DOM"/>
    <property type="match status" value="1"/>
</dbReference>
<dbReference type="PANTHER" id="PTHR38248:SF2">
    <property type="entry name" value="FUNK1 11"/>
    <property type="match status" value="1"/>
</dbReference>